<proteinExistence type="predicted"/>
<feature type="domain" description="GmrSD restriction endonucleases C-terminal" evidence="2">
    <location>
        <begin position="434"/>
        <end position="569"/>
    </location>
</feature>
<evidence type="ECO:0000313" key="3">
    <source>
        <dbReference type="EMBL" id="SHF76513.1"/>
    </source>
</evidence>
<dbReference type="PANTHER" id="PTHR35149:SF2">
    <property type="entry name" value="DUF262 DOMAIN-CONTAINING PROTEIN"/>
    <property type="match status" value="1"/>
</dbReference>
<keyword evidence="4" id="KW-1185">Reference proteome</keyword>
<dbReference type="RefSeq" id="WP_073365123.1">
    <property type="nucleotide sequence ID" value="NZ_FQVQ01000018.1"/>
</dbReference>
<evidence type="ECO:0000259" key="2">
    <source>
        <dbReference type="Pfam" id="PF07510"/>
    </source>
</evidence>
<dbReference type="Pfam" id="PF03235">
    <property type="entry name" value="GmrSD_N"/>
    <property type="match status" value="1"/>
</dbReference>
<dbReference type="PANTHER" id="PTHR35149">
    <property type="entry name" value="SLL5132 PROTEIN"/>
    <property type="match status" value="1"/>
</dbReference>
<dbReference type="InterPro" id="IPR004919">
    <property type="entry name" value="GmrSD_N"/>
</dbReference>
<reference evidence="3 4" key="1">
    <citation type="submission" date="2016-11" db="EMBL/GenBank/DDBJ databases">
        <authorList>
            <person name="Jaros S."/>
            <person name="Januszkiewicz K."/>
            <person name="Wedrychowicz H."/>
        </authorList>
    </citation>
    <scope>NUCLEOTIDE SEQUENCE [LARGE SCALE GENOMIC DNA]</scope>
    <source>
        <strain evidence="3 4">DSM 25660</strain>
    </source>
</reference>
<evidence type="ECO:0000313" key="4">
    <source>
        <dbReference type="Proteomes" id="UP000184147"/>
    </source>
</evidence>
<dbReference type="Proteomes" id="UP000184147">
    <property type="component" value="Unassembled WGS sequence"/>
</dbReference>
<feature type="domain" description="GmrSD restriction endonucleases N-terminal" evidence="1">
    <location>
        <begin position="9"/>
        <end position="230"/>
    </location>
</feature>
<organism evidence="3 4">
    <name type="scientific">Flavobacterium fontis</name>
    <dbReference type="NCBI Taxonomy" id="1124188"/>
    <lineage>
        <taxon>Bacteria</taxon>
        <taxon>Pseudomonadati</taxon>
        <taxon>Bacteroidota</taxon>
        <taxon>Flavobacteriia</taxon>
        <taxon>Flavobacteriales</taxon>
        <taxon>Flavobacteriaceae</taxon>
        <taxon>Flavobacterium</taxon>
    </lineage>
</organism>
<dbReference type="InterPro" id="IPR011089">
    <property type="entry name" value="GmrSD_C"/>
</dbReference>
<dbReference type="OrthoDB" id="9798761at2"/>
<protein>
    <submittedName>
        <fullName evidence="3">Uncharacterized conserved protein, contains ParB-like and HNH nuclease domains</fullName>
    </submittedName>
</protein>
<dbReference type="AlphaFoldDB" id="A0A1M5EB76"/>
<gene>
    <name evidence="3" type="ORF">SAMN05444377_11843</name>
</gene>
<dbReference type="Pfam" id="PF07510">
    <property type="entry name" value="GmrSD_C"/>
    <property type="match status" value="1"/>
</dbReference>
<dbReference type="STRING" id="1124188.SAMN05444377_11843"/>
<accession>A0A1M5EB76</accession>
<sequence length="579" mass="67476">MNIQKVHLLNLLNTGTNQYIIPFFQRPYVWLKDDCEILYEDVIETAQANKTNPLKEHFIGTIITKNSNNSSQMTAKYDLVDGQQRMTTFSLLIKALANCVDLNQPNANFLYDNINKSLFFNDAYGKVHYRIMHNRIDTVYFDKVMSSDKNTVFTEPVGKSNILDTYRFFLSKFNGLTNDELLNYNNVVLHKFPAISMVLDAHDDEQEIFDTINSLGVKLTTSELLKNFVFNDSQTQDLYKTYWEDIFESDEETIKFWNTKKTAGRLYRENIDVLLYCYLLIQTQKDVSLEHLFKDYKDWLSGKTTADKRNFLEGLKIYAEIYASFPSGTELNNLKFDDTEKRFFHVIENLNITTIFPLVLFIYKEVADEKERAQCLALLESYLVRRNICRLTTKNYNNLFISIIKSVKGNLITTVFEALQNTLLSYTEDTNRFPDDSDVKNAFANSILSNQHAKETLYIIALYQVKTVLNDVTVLSSNSFSVEHMMPKKWEQNWGTLNSQEEINHRNYKLLTFGNLTIITKNLNSKLRNSAWSNKKTVLQQYSSLPLTTQYTALDEWNESTINQRAEDLETIALQIWKK</sequence>
<evidence type="ECO:0000259" key="1">
    <source>
        <dbReference type="Pfam" id="PF03235"/>
    </source>
</evidence>
<dbReference type="EMBL" id="FQVQ01000018">
    <property type="protein sequence ID" value="SHF76513.1"/>
    <property type="molecule type" value="Genomic_DNA"/>
</dbReference>
<name>A0A1M5EB76_9FLAO</name>